<dbReference type="PROSITE" id="PS01238">
    <property type="entry name" value="GDA1_CD39_NTPASE"/>
    <property type="match status" value="1"/>
</dbReference>
<dbReference type="AlphaFoldDB" id="A0A811QE63"/>
<organism evidence="7 8">
    <name type="scientific">Miscanthus lutarioriparius</name>
    <dbReference type="NCBI Taxonomy" id="422564"/>
    <lineage>
        <taxon>Eukaryota</taxon>
        <taxon>Viridiplantae</taxon>
        <taxon>Streptophyta</taxon>
        <taxon>Embryophyta</taxon>
        <taxon>Tracheophyta</taxon>
        <taxon>Spermatophyta</taxon>
        <taxon>Magnoliopsida</taxon>
        <taxon>Liliopsida</taxon>
        <taxon>Poales</taxon>
        <taxon>Poaceae</taxon>
        <taxon>PACMAD clade</taxon>
        <taxon>Panicoideae</taxon>
        <taxon>Andropogonodae</taxon>
        <taxon>Andropogoneae</taxon>
        <taxon>Saccharinae</taxon>
        <taxon>Miscanthus</taxon>
    </lineage>
</organism>
<keyword evidence="2 5" id="KW-0378">Hydrolase</keyword>
<evidence type="ECO:0008006" key="9">
    <source>
        <dbReference type="Google" id="ProtNLM"/>
    </source>
</evidence>
<gene>
    <name evidence="7" type="ORF">NCGR_LOCUS37907</name>
</gene>
<dbReference type="Gene3D" id="3.30.420.150">
    <property type="entry name" value="Exopolyphosphatase. Domain 2"/>
    <property type="match status" value="1"/>
</dbReference>
<name>A0A811QE63_9POAL</name>
<keyword evidence="4" id="KW-0547">Nucleotide-binding</keyword>
<sequence length="474" mass="51497">MAQLVDMTVHNVVLILLLLVAFSYPSTVHGEASSVLGRKAGIVDDDPAVAANVPAGGLRRWPYRYAVIFDAGSTGSRVHVFKFHMSSLKLLPFSHGEIQIFDSVKPGLSSYAGRPQDAANSLLPLLEKATKSIVPSWLTIRTPIKLGATAGLRLIGDQRAEEILQAVRDLVRTKSEFRYNPKWINVLSGTQEGSYLWVALNYLLDRLGGDYSQTVGVIDLGGGSVQMAYAISANAAANAPSVPAGKAPYVTKEYLNRKDYNVYVHSYLRYGAVASRLEILKAKNGPFSFCILRGFSGKYSYHGEEYDATAAPEGAVYDRCRQEIAKALKLNAPCKTKNCTFDGVWNGGGGAGQDTIYAASAFYYLAANVGFIDSKAPSAEVTPAMFKAAACKACRLSVKEAAVEYPNVRSDDVPYTCMDLTYQYTLLVNGFGVHPMKRITLVSKVKRGQYFIGATWPLGSAIEAISPKKHVQDQ</sequence>
<dbReference type="Proteomes" id="UP000604825">
    <property type="component" value="Unassembled WGS sequence"/>
</dbReference>
<dbReference type="Gene3D" id="3.30.420.40">
    <property type="match status" value="1"/>
</dbReference>
<dbReference type="OrthoDB" id="6372431at2759"/>
<evidence type="ECO:0000313" key="7">
    <source>
        <dbReference type="EMBL" id="CAD6254303.1"/>
    </source>
</evidence>
<feature type="signal peptide" evidence="6">
    <location>
        <begin position="1"/>
        <end position="30"/>
    </location>
</feature>
<dbReference type="EMBL" id="CAJGYO010000009">
    <property type="protein sequence ID" value="CAD6254303.1"/>
    <property type="molecule type" value="Genomic_DNA"/>
</dbReference>
<keyword evidence="8" id="KW-1185">Reference proteome</keyword>
<dbReference type="GO" id="GO:0017110">
    <property type="term" value="F:nucleoside diphosphate phosphatase activity"/>
    <property type="evidence" value="ECO:0007669"/>
    <property type="project" value="TreeGrafter"/>
</dbReference>
<feature type="active site" description="Proton acceptor" evidence="3">
    <location>
        <position position="192"/>
    </location>
</feature>
<dbReference type="PANTHER" id="PTHR11782">
    <property type="entry name" value="ADENOSINE/GUANOSINE DIPHOSPHATASE"/>
    <property type="match status" value="1"/>
</dbReference>
<accession>A0A811QE63</accession>
<feature type="chain" id="PRO_5032931611" description="Apyrase" evidence="6">
    <location>
        <begin position="31"/>
        <end position="474"/>
    </location>
</feature>
<keyword evidence="4" id="KW-0067">ATP-binding</keyword>
<evidence type="ECO:0000256" key="3">
    <source>
        <dbReference type="PIRSR" id="PIRSR600407-1"/>
    </source>
</evidence>
<keyword evidence="6" id="KW-0732">Signal</keyword>
<protein>
    <recommendedName>
        <fullName evidence="9">Apyrase</fullName>
    </recommendedName>
</protein>
<comment type="caution">
    <text evidence="7">The sequence shown here is derived from an EMBL/GenBank/DDBJ whole genome shotgun (WGS) entry which is preliminary data.</text>
</comment>
<dbReference type="PANTHER" id="PTHR11782:SF86">
    <property type="entry name" value="APYRASE 1"/>
    <property type="match status" value="1"/>
</dbReference>
<evidence type="ECO:0000256" key="6">
    <source>
        <dbReference type="SAM" id="SignalP"/>
    </source>
</evidence>
<evidence type="ECO:0000313" key="8">
    <source>
        <dbReference type="Proteomes" id="UP000604825"/>
    </source>
</evidence>
<evidence type="ECO:0000256" key="4">
    <source>
        <dbReference type="PIRSR" id="PIRSR600407-2"/>
    </source>
</evidence>
<dbReference type="Pfam" id="PF01150">
    <property type="entry name" value="GDA1_CD39"/>
    <property type="match status" value="1"/>
</dbReference>
<evidence type="ECO:0000256" key="2">
    <source>
        <dbReference type="ARBA" id="ARBA00022801"/>
    </source>
</evidence>
<reference evidence="7" key="1">
    <citation type="submission" date="2020-10" db="EMBL/GenBank/DDBJ databases">
        <authorList>
            <person name="Han B."/>
            <person name="Lu T."/>
            <person name="Zhao Q."/>
            <person name="Huang X."/>
            <person name="Zhao Y."/>
        </authorList>
    </citation>
    <scope>NUCLEOTIDE SEQUENCE</scope>
</reference>
<evidence type="ECO:0000256" key="1">
    <source>
        <dbReference type="ARBA" id="ARBA00009283"/>
    </source>
</evidence>
<proteinExistence type="inferred from homology"/>
<evidence type="ECO:0000256" key="5">
    <source>
        <dbReference type="RuleBase" id="RU003833"/>
    </source>
</evidence>
<dbReference type="GO" id="GO:0009134">
    <property type="term" value="P:nucleoside diphosphate catabolic process"/>
    <property type="evidence" value="ECO:0007669"/>
    <property type="project" value="TreeGrafter"/>
</dbReference>
<dbReference type="GO" id="GO:0016020">
    <property type="term" value="C:membrane"/>
    <property type="evidence" value="ECO:0007669"/>
    <property type="project" value="TreeGrafter"/>
</dbReference>
<dbReference type="GO" id="GO:0005524">
    <property type="term" value="F:ATP binding"/>
    <property type="evidence" value="ECO:0007669"/>
    <property type="project" value="UniProtKB-KW"/>
</dbReference>
<feature type="binding site" evidence="4">
    <location>
        <begin position="222"/>
        <end position="226"/>
    </location>
    <ligand>
        <name>ATP</name>
        <dbReference type="ChEBI" id="CHEBI:30616"/>
    </ligand>
</feature>
<comment type="similarity">
    <text evidence="1 5">Belongs to the GDA1/CD39 NTPase family.</text>
</comment>
<dbReference type="InterPro" id="IPR000407">
    <property type="entry name" value="GDA1_CD39_NTPase"/>
</dbReference>